<dbReference type="GO" id="GO:0016740">
    <property type="term" value="F:transferase activity"/>
    <property type="evidence" value="ECO:0007669"/>
    <property type="project" value="UniProtKB-KW"/>
</dbReference>
<accession>A0A316FAF9</accession>
<dbReference type="GO" id="GO:0005524">
    <property type="term" value="F:ATP binding"/>
    <property type="evidence" value="ECO:0007669"/>
    <property type="project" value="InterPro"/>
</dbReference>
<gene>
    <name evidence="3" type="ORF">BC793_111276</name>
</gene>
<dbReference type="InterPro" id="IPR012853">
    <property type="entry name" value="CPT"/>
</dbReference>
<dbReference type="AlphaFoldDB" id="A0A316FAF9"/>
<dbReference type="Gene3D" id="3.40.50.300">
    <property type="entry name" value="P-loop containing nucleotide triphosphate hydrolases"/>
    <property type="match status" value="1"/>
</dbReference>
<dbReference type="SUPFAM" id="SSF52540">
    <property type="entry name" value="P-loop containing nucleoside triphosphate hydrolases"/>
    <property type="match status" value="1"/>
</dbReference>
<evidence type="ECO:0000313" key="3">
    <source>
        <dbReference type="EMBL" id="PWK45302.1"/>
    </source>
</evidence>
<feature type="active site" evidence="1">
    <location>
        <position position="34"/>
    </location>
</feature>
<sequence>MVVLLNGASCAGKTTLGRAVQDLTTEPMMLLGLDTCFAMVPDRWAGGPQGPYRDRGFAYDRLPDDDGHPMLRITYGDVGRRMMAGFHRAVAALLTAGNPVIVDEMLLSGEIRDDWLHVLAPWRPLRVGVFCDDTTLAAREQARGRRPGLARWSARHAHHGMTYDLTVDTTGTDPATAAARVAALVSRRSGEGVQQRGDL</sequence>
<dbReference type="Proteomes" id="UP000245697">
    <property type="component" value="Unassembled WGS sequence"/>
</dbReference>
<name>A0A316FAF9_9ACTN</name>
<keyword evidence="3" id="KW-0808">Transferase</keyword>
<evidence type="ECO:0000256" key="1">
    <source>
        <dbReference type="PIRSR" id="PIRSR007531-1"/>
    </source>
</evidence>
<feature type="binding site" evidence="2">
    <location>
        <begin position="7"/>
        <end position="14"/>
    </location>
    <ligand>
        <name>ATP</name>
        <dbReference type="ChEBI" id="CHEBI:30616"/>
    </ligand>
</feature>
<reference evidence="3 4" key="1">
    <citation type="submission" date="2018-05" db="EMBL/GenBank/DDBJ databases">
        <title>Genomic Encyclopedia of Archaeal and Bacterial Type Strains, Phase II (KMG-II): from individual species to whole genera.</title>
        <authorList>
            <person name="Goeker M."/>
        </authorList>
    </citation>
    <scope>NUCLEOTIDE SEQUENCE [LARGE SCALE GENOMIC DNA]</scope>
    <source>
        <strain evidence="3 4">DSM 45184</strain>
    </source>
</reference>
<organism evidence="3 4">
    <name type="scientific">Actinoplanes xinjiangensis</name>
    <dbReference type="NCBI Taxonomy" id="512350"/>
    <lineage>
        <taxon>Bacteria</taxon>
        <taxon>Bacillati</taxon>
        <taxon>Actinomycetota</taxon>
        <taxon>Actinomycetes</taxon>
        <taxon>Micromonosporales</taxon>
        <taxon>Micromonosporaceae</taxon>
        <taxon>Actinoplanes</taxon>
    </lineage>
</organism>
<evidence type="ECO:0000256" key="2">
    <source>
        <dbReference type="PIRSR" id="PIRSR007531-2"/>
    </source>
</evidence>
<protein>
    <submittedName>
        <fullName evidence="3">Chloramphenicol 3-O phosphotransferase</fullName>
    </submittedName>
</protein>
<evidence type="ECO:0000313" key="4">
    <source>
        <dbReference type="Proteomes" id="UP000245697"/>
    </source>
</evidence>
<dbReference type="Pfam" id="PF07931">
    <property type="entry name" value="CPT"/>
    <property type="match status" value="1"/>
</dbReference>
<dbReference type="InterPro" id="IPR027417">
    <property type="entry name" value="P-loop_NTPase"/>
</dbReference>
<comment type="caution">
    <text evidence="3">The sequence shown here is derived from an EMBL/GenBank/DDBJ whole genome shotgun (WGS) entry which is preliminary data.</text>
</comment>
<dbReference type="EMBL" id="QGGR01000011">
    <property type="protein sequence ID" value="PWK45302.1"/>
    <property type="molecule type" value="Genomic_DNA"/>
</dbReference>
<keyword evidence="4" id="KW-1185">Reference proteome</keyword>
<proteinExistence type="predicted"/>
<dbReference type="PIRSF" id="PIRSF007531">
    <property type="entry name" value="CPT"/>
    <property type="match status" value="1"/>
</dbReference>